<feature type="transmembrane region" description="Helical" evidence="1">
    <location>
        <begin position="47"/>
        <end position="66"/>
    </location>
</feature>
<dbReference type="Proteomes" id="UP001444661">
    <property type="component" value="Unassembled WGS sequence"/>
</dbReference>
<keyword evidence="1" id="KW-1133">Transmembrane helix</keyword>
<feature type="transmembrane region" description="Helical" evidence="1">
    <location>
        <begin position="20"/>
        <end position="41"/>
    </location>
</feature>
<name>A0ABR1TYT3_9PEZI</name>
<keyword evidence="3" id="KW-1185">Reference proteome</keyword>
<keyword evidence="1" id="KW-0812">Transmembrane</keyword>
<accession>A0ABR1TYT3</accession>
<dbReference type="EMBL" id="JAQQWK010000002">
    <property type="protein sequence ID" value="KAK8051790.1"/>
    <property type="molecule type" value="Genomic_DNA"/>
</dbReference>
<gene>
    <name evidence="2" type="ORF">PG993_003175</name>
</gene>
<evidence type="ECO:0000256" key="1">
    <source>
        <dbReference type="SAM" id="Phobius"/>
    </source>
</evidence>
<evidence type="ECO:0000313" key="2">
    <source>
        <dbReference type="EMBL" id="KAK8051790.1"/>
    </source>
</evidence>
<evidence type="ECO:0000313" key="3">
    <source>
        <dbReference type="Proteomes" id="UP001444661"/>
    </source>
</evidence>
<proteinExistence type="predicted"/>
<comment type="caution">
    <text evidence="2">The sequence shown here is derived from an EMBL/GenBank/DDBJ whole genome shotgun (WGS) entry which is preliminary data.</text>
</comment>
<sequence>MANIRDIIKQAVDRADPTNILFNILGMQLSSSVLIVVYVLVIKQPPVSWIVILSAMILANMSYLAFGQYVFMVKSRAQGMENDRGMELGNRRPGPA</sequence>
<reference evidence="2 3" key="1">
    <citation type="submission" date="2023-01" db="EMBL/GenBank/DDBJ databases">
        <title>Analysis of 21 Apiospora genomes using comparative genomics revels a genus with tremendous synthesis potential of carbohydrate active enzymes and secondary metabolites.</title>
        <authorList>
            <person name="Sorensen T."/>
        </authorList>
    </citation>
    <scope>NUCLEOTIDE SEQUENCE [LARGE SCALE GENOMIC DNA]</scope>
    <source>
        <strain evidence="2 3">CBS 33761</strain>
    </source>
</reference>
<protein>
    <submittedName>
        <fullName evidence="2">Uncharacterized protein</fullName>
    </submittedName>
</protein>
<organism evidence="2 3">
    <name type="scientific">Apiospora rasikravindrae</name>
    <dbReference type="NCBI Taxonomy" id="990691"/>
    <lineage>
        <taxon>Eukaryota</taxon>
        <taxon>Fungi</taxon>
        <taxon>Dikarya</taxon>
        <taxon>Ascomycota</taxon>
        <taxon>Pezizomycotina</taxon>
        <taxon>Sordariomycetes</taxon>
        <taxon>Xylariomycetidae</taxon>
        <taxon>Amphisphaeriales</taxon>
        <taxon>Apiosporaceae</taxon>
        <taxon>Apiospora</taxon>
    </lineage>
</organism>
<keyword evidence="1" id="KW-0472">Membrane</keyword>